<evidence type="ECO:0000256" key="3">
    <source>
        <dbReference type="SAM" id="MobiDB-lite"/>
    </source>
</evidence>
<evidence type="ECO:0000313" key="5">
    <source>
        <dbReference type="Proteomes" id="UP000673552"/>
    </source>
</evidence>
<reference evidence="5" key="1">
    <citation type="journal article" date="2021" name="Microbiol. Resour. Announc.">
        <title>LGAAP: Leishmaniinae Genome Assembly and Annotation Pipeline.</title>
        <authorList>
            <person name="Almutairi H."/>
            <person name="Urbaniak M.D."/>
            <person name="Bates M.D."/>
            <person name="Jariyapan N."/>
            <person name="Kwakye-Nuako G."/>
            <person name="Thomaz-Soccol V."/>
            <person name="Al-Salem W.S."/>
            <person name="Dillon R.J."/>
            <person name="Bates P.A."/>
            <person name="Gatherer D."/>
        </authorList>
    </citation>
    <scope>NUCLEOTIDE SEQUENCE [LARGE SCALE GENOMIC DNA]</scope>
</reference>
<dbReference type="GeneID" id="92513514"/>
<keyword evidence="2" id="KW-0698">rRNA processing</keyword>
<dbReference type="PANTHER" id="PTHR21250">
    <property type="entry name" value="PRE-RRNA-PROCESSING PROTEIN TSR2 HOMOLOG"/>
    <property type="match status" value="1"/>
</dbReference>
<sequence length="220" mass="24874">MQAGRAQPSYGVQLRASMQTLRANEAQLGQFARGLRAVLQQWTALQLVAQHCDSRAPAVLYEDLCAWHQRDGEVYADDMELYFEDFFDNIRFVRIEDDSMQEVGTVLHDMYVRCCLDDFSLVERYLQTLLIYAQTNPVAMSVNGGTVEELDDDTEEGGEAAGDVDCEEDIANAVEEPSRTQKSALEAPQQPPQVPRQQQPQRKKRKNASVRSTNGWNIVK</sequence>
<evidence type="ECO:0008006" key="6">
    <source>
        <dbReference type="Google" id="ProtNLM"/>
    </source>
</evidence>
<dbReference type="Proteomes" id="UP000673552">
    <property type="component" value="Unassembled WGS sequence"/>
</dbReference>
<evidence type="ECO:0000313" key="4">
    <source>
        <dbReference type="EMBL" id="KAG5475347.1"/>
    </source>
</evidence>
<dbReference type="RefSeq" id="XP_067177612.1">
    <property type="nucleotide sequence ID" value="XM_067321002.1"/>
</dbReference>
<organism evidence="4 5">
    <name type="scientific">Leishmania martiniquensis</name>
    <dbReference type="NCBI Taxonomy" id="1580590"/>
    <lineage>
        <taxon>Eukaryota</taxon>
        <taxon>Discoba</taxon>
        <taxon>Euglenozoa</taxon>
        <taxon>Kinetoplastea</taxon>
        <taxon>Metakinetoplastina</taxon>
        <taxon>Trypanosomatida</taxon>
        <taxon>Trypanosomatidae</taxon>
        <taxon>Leishmaniinae</taxon>
        <taxon>Leishmania</taxon>
    </lineage>
</organism>
<dbReference type="GO" id="GO:0006364">
    <property type="term" value="P:rRNA processing"/>
    <property type="evidence" value="ECO:0007669"/>
    <property type="project" value="UniProtKB-KW"/>
</dbReference>
<evidence type="ECO:0000256" key="2">
    <source>
        <dbReference type="ARBA" id="ARBA00022552"/>
    </source>
</evidence>
<dbReference type="SMR" id="A0A836G555"/>
<feature type="compositionally biased region" description="Polar residues" evidence="3">
    <location>
        <begin position="209"/>
        <end position="220"/>
    </location>
</feature>
<feature type="region of interest" description="Disordered" evidence="3">
    <location>
        <begin position="173"/>
        <end position="220"/>
    </location>
</feature>
<accession>A0A836G555</accession>
<evidence type="ECO:0000256" key="1">
    <source>
        <dbReference type="ARBA" id="ARBA00006524"/>
    </source>
</evidence>
<gene>
    <name evidence="4" type="ORF">LSCM1_03460</name>
</gene>
<dbReference type="EMBL" id="JAFEUZ010000027">
    <property type="protein sequence ID" value="KAG5475347.1"/>
    <property type="molecule type" value="Genomic_DNA"/>
</dbReference>
<reference evidence="5" key="2">
    <citation type="journal article" date="2021" name="Sci. Data">
        <title>Chromosome-scale genome sequencing, assembly and annotation of six genomes from subfamily Leishmaniinae.</title>
        <authorList>
            <person name="Almutairi H."/>
            <person name="Urbaniak M.D."/>
            <person name="Bates M.D."/>
            <person name="Jariyapan N."/>
            <person name="Kwakye-Nuako G."/>
            <person name="Thomaz Soccol V."/>
            <person name="Al-Salem W.S."/>
            <person name="Dillon R.J."/>
            <person name="Bates P.A."/>
            <person name="Gatherer D."/>
        </authorList>
    </citation>
    <scope>NUCLEOTIDE SEQUENCE [LARGE SCALE GENOMIC DNA]</scope>
</reference>
<comment type="caution">
    <text evidence="4">The sequence shown here is derived from an EMBL/GenBank/DDBJ whole genome shotgun (WGS) entry which is preliminary data.</text>
</comment>
<dbReference type="AlphaFoldDB" id="A0A836G555"/>
<keyword evidence="5" id="KW-1185">Reference proteome</keyword>
<name>A0A836G555_9TRYP</name>
<proteinExistence type="inferred from homology"/>
<dbReference type="OrthoDB" id="263560at2759"/>
<comment type="similarity">
    <text evidence="1">Belongs to the TSR2 family.</text>
</comment>
<protein>
    <recommendedName>
        <fullName evidence="6">Pre-rRNA-processing protein TSR2 homolog</fullName>
    </recommendedName>
</protein>
<dbReference type="KEGG" id="lmat:92513514"/>
<dbReference type="InterPro" id="IPR019398">
    <property type="entry name" value="Pre-rRNA_process_TSR2"/>
</dbReference>